<keyword evidence="2" id="KW-1133">Transmembrane helix</keyword>
<name>A0A7W3N3X7_9ACTN</name>
<dbReference type="Pfam" id="PF13416">
    <property type="entry name" value="SBP_bac_8"/>
    <property type="match status" value="1"/>
</dbReference>
<feature type="transmembrane region" description="Helical" evidence="2">
    <location>
        <begin position="30"/>
        <end position="48"/>
    </location>
</feature>
<evidence type="ECO:0000313" key="4">
    <source>
        <dbReference type="Proteomes" id="UP000539313"/>
    </source>
</evidence>
<dbReference type="CDD" id="cd13588">
    <property type="entry name" value="PBP2_polyamine_1"/>
    <property type="match status" value="1"/>
</dbReference>
<protein>
    <submittedName>
        <fullName evidence="3">Putative spermidine/putrescine transport system substrate-binding protein</fullName>
    </submittedName>
</protein>
<dbReference type="PANTHER" id="PTHR30222:SF18">
    <property type="entry name" value="BIFUNCTIONAL POLYHYDROXYBUTYRATE SYNTHASE _ ABC TRANSPORTER PERIPLASMIC BINDING PROTEIN-RELATED"/>
    <property type="match status" value="1"/>
</dbReference>
<reference evidence="3 4" key="1">
    <citation type="submission" date="2020-08" db="EMBL/GenBank/DDBJ databases">
        <title>Sequencing the genomes of 1000 actinobacteria strains.</title>
        <authorList>
            <person name="Klenk H.-P."/>
        </authorList>
    </citation>
    <scope>NUCLEOTIDE SEQUENCE [LARGE SCALE GENOMIC DNA]</scope>
    <source>
        <strain evidence="3 4">DSM 45823</strain>
    </source>
</reference>
<evidence type="ECO:0000313" key="3">
    <source>
        <dbReference type="EMBL" id="MBA9007060.1"/>
    </source>
</evidence>
<dbReference type="InterPro" id="IPR006059">
    <property type="entry name" value="SBP"/>
</dbReference>
<organism evidence="3 4">
    <name type="scientific">Thermomonospora cellulosilytica</name>
    <dbReference type="NCBI Taxonomy" id="1411118"/>
    <lineage>
        <taxon>Bacteria</taxon>
        <taxon>Bacillati</taxon>
        <taxon>Actinomycetota</taxon>
        <taxon>Actinomycetes</taxon>
        <taxon>Streptosporangiales</taxon>
        <taxon>Thermomonosporaceae</taxon>
        <taxon>Thermomonospora</taxon>
    </lineage>
</organism>
<proteinExistence type="predicted"/>
<keyword evidence="4" id="KW-1185">Reference proteome</keyword>
<dbReference type="AlphaFoldDB" id="A0A7W3N3X7"/>
<dbReference type="SUPFAM" id="SSF53850">
    <property type="entry name" value="Periplasmic binding protein-like II"/>
    <property type="match status" value="1"/>
</dbReference>
<evidence type="ECO:0000256" key="2">
    <source>
        <dbReference type="SAM" id="Phobius"/>
    </source>
</evidence>
<sequence>MSQSDPVGRASRAVRGAAEALRGLGVRHRAAAILAVLLVVAVIVVAAGRDGEDPPVSTVRPLQTLGPGEGALNLVTMPGLVENGGSDERVNWVAPFEERTSCKVNLRSVASAKEMVDLMSNPERRYDGVLAPPEVADQLIDTGHAAPVNADLVDGYKQLESRLRDLYERDDTVYGVPYVWGSNLIMYDRRAVRPVPSGWADLFDPDRARRYGGRLVMRDTPLVLAEAALYLRSTKKSLDITDPYALNREQLDAAAEVVREQRPHVREYWTEPAEAVGAFAGGEAVMGQVSSYQLDVLTRAGRQVAGIVPEEGVTGWVNTWLIGARSEHPNCMYEWLKWTSSPDVQQQVAEWAGVAPANPEACEGDRLKSSFCAAYRVGDDAYIKKVVFARAPSRDCGNGRHECTDYNDWIQAWERARTE</sequence>
<dbReference type="Gene3D" id="3.40.190.10">
    <property type="entry name" value="Periplasmic binding protein-like II"/>
    <property type="match status" value="2"/>
</dbReference>
<dbReference type="Proteomes" id="UP000539313">
    <property type="component" value="Unassembled WGS sequence"/>
</dbReference>
<dbReference type="PANTHER" id="PTHR30222">
    <property type="entry name" value="SPERMIDINE/PUTRESCINE-BINDING PERIPLASMIC PROTEIN"/>
    <property type="match status" value="1"/>
</dbReference>
<keyword evidence="2" id="KW-0812">Transmembrane</keyword>
<dbReference type="RefSeq" id="WP_182707753.1">
    <property type="nucleotide sequence ID" value="NZ_JACJII010000001.1"/>
</dbReference>
<accession>A0A7W3N3X7</accession>
<keyword evidence="1" id="KW-0732">Signal</keyword>
<keyword evidence="2" id="KW-0472">Membrane</keyword>
<evidence type="ECO:0000256" key="1">
    <source>
        <dbReference type="ARBA" id="ARBA00022729"/>
    </source>
</evidence>
<comment type="caution">
    <text evidence="3">The sequence shown here is derived from an EMBL/GenBank/DDBJ whole genome shotgun (WGS) entry which is preliminary data.</text>
</comment>
<dbReference type="EMBL" id="JACJII010000001">
    <property type="protein sequence ID" value="MBA9007060.1"/>
    <property type="molecule type" value="Genomic_DNA"/>
</dbReference>
<gene>
    <name evidence="3" type="ORF">HNR21_005942</name>
</gene>